<reference evidence="4 6" key="2">
    <citation type="submission" date="2018-06" db="EMBL/GenBank/DDBJ databases">
        <title>Draft genome sequence of mcr-1-harboring Escherichia coli isolated from wound infection of a hospitalized patient, in Bolivia.</title>
        <authorList>
            <person name="Munoz M.E."/>
            <person name="Moura Q."/>
            <person name="Ventura P.R.M."/>
            <person name="Bustos L.R."/>
            <person name="Ovando B.G."/>
            <person name="Terrazas D.I.V."/>
            <person name="Yarhui N.B."/>
            <person name="Cerdeira L."/>
            <person name="Lincopan N."/>
        </authorList>
    </citation>
    <scope>NUCLEOTIDE SEQUENCE [LARGE SCALE GENOMIC DNA]</scope>
    <source>
        <strain evidence="4 6">EcMLT</strain>
    </source>
</reference>
<dbReference type="Proteomes" id="UP000050556">
    <property type="component" value="Unassembled WGS sequence"/>
</dbReference>
<dbReference type="RefSeq" id="WP_054623358.1">
    <property type="nucleotide sequence ID" value="NZ_BNFI01000001.1"/>
</dbReference>
<dbReference type="PANTHER" id="PTHR38978">
    <property type="entry name" value="DUF2787 DOMAIN-CONTAINING PROTEIN"/>
    <property type="match status" value="1"/>
</dbReference>
<dbReference type="EMBL" id="QKWZ01000354">
    <property type="protein sequence ID" value="PZT65894.1"/>
    <property type="molecule type" value="Genomic_DNA"/>
</dbReference>
<evidence type="ECO:0000313" key="5">
    <source>
        <dbReference type="Proteomes" id="UP000050556"/>
    </source>
</evidence>
<reference evidence="3 5" key="1">
    <citation type="journal article" date="2015" name="Front. Microbiol.">
        <title>Genetic determinants of heat resistance in Escherichia coli.</title>
        <authorList>
            <person name="Mercer R.G."/>
            <person name="Zheng J."/>
            <person name="Garcia-Hernandez R."/>
            <person name="Ruan L."/>
            <person name="Ganzle M.G."/>
            <person name="McMullen L.M."/>
        </authorList>
    </citation>
    <scope>NUCLEOTIDE SEQUENCE [LARGE SCALE GENOMIC DNA]</scope>
    <source>
        <strain evidence="3 5">AW1.3</strain>
    </source>
</reference>
<proteinExistence type="predicted"/>
<comment type="caution">
    <text evidence="3">The sequence shown here is derived from an EMBL/GenBank/DDBJ whole genome shotgun (WGS) entry which is preliminary data.</text>
</comment>
<dbReference type="EMBL" id="LDYI01000078">
    <property type="protein sequence ID" value="KPO13134.1"/>
    <property type="molecule type" value="Genomic_DNA"/>
</dbReference>
<dbReference type="PATRIC" id="fig|562.7813.peg.1100"/>
<accession>A0A0P7M591</accession>
<name>A0A0P7M591_ECOLX</name>
<dbReference type="Pfam" id="PF10980">
    <property type="entry name" value="DUF2787"/>
    <property type="match status" value="1"/>
</dbReference>
<dbReference type="EMBL" id="LDYI01000097">
    <property type="protein sequence ID" value="KPO11233.1"/>
    <property type="molecule type" value="Genomic_DNA"/>
</dbReference>
<evidence type="ECO:0000313" key="3">
    <source>
        <dbReference type="EMBL" id="KPO17167.1"/>
    </source>
</evidence>
<evidence type="ECO:0000313" key="1">
    <source>
        <dbReference type="EMBL" id="KPO11233.1"/>
    </source>
</evidence>
<protein>
    <submittedName>
        <fullName evidence="4">DUF2787 domain-containing protein</fullName>
    </submittedName>
</protein>
<dbReference type="AlphaFoldDB" id="A0A0P7M591"/>
<evidence type="ECO:0000313" key="6">
    <source>
        <dbReference type="Proteomes" id="UP000249482"/>
    </source>
</evidence>
<evidence type="ECO:0000313" key="2">
    <source>
        <dbReference type="EMBL" id="KPO13134.1"/>
    </source>
</evidence>
<gene>
    <name evidence="3" type="ORF">ACU57_03830</name>
    <name evidence="2" type="ORF">ACU57_10135</name>
    <name evidence="1" type="ORF">ACU57_13570</name>
    <name evidence="4" type="ORF">DNQ45_13800</name>
</gene>
<dbReference type="PANTHER" id="PTHR38978:SF2">
    <property type="entry name" value="DUF2787 DOMAIN-CONTAINING PROTEIN"/>
    <property type="match status" value="1"/>
</dbReference>
<dbReference type="Proteomes" id="UP000249482">
    <property type="component" value="Unassembled WGS sequence"/>
</dbReference>
<dbReference type="Gene3D" id="3.10.450.430">
    <property type="entry name" value="Protein of unknown function DUF2787"/>
    <property type="match status" value="1"/>
</dbReference>
<organism evidence="3 5">
    <name type="scientific">Escherichia coli</name>
    <dbReference type="NCBI Taxonomy" id="562"/>
    <lineage>
        <taxon>Bacteria</taxon>
        <taxon>Pseudomonadati</taxon>
        <taxon>Pseudomonadota</taxon>
        <taxon>Gammaproteobacteria</taxon>
        <taxon>Enterobacterales</taxon>
        <taxon>Enterobacteriaceae</taxon>
        <taxon>Escherichia</taxon>
    </lineage>
</organism>
<dbReference type="InterPro" id="IPR021248">
    <property type="entry name" value="DUF2787"/>
</dbReference>
<sequence length="142" mass="16518">MSSPAILQGGYVLPLSRSFTQLLLDIVAQKPPHRHPITGLTINFRDPEYSPETGGWHPVEIRLIPAGEDWQLDYVTDFHYAGHPWPELEKDVDVSWTQQYTWLSRCGDISHVDAREFWSLWESNFMAYHDMGVFTVRTLWES</sequence>
<dbReference type="EMBL" id="LDYI01000035">
    <property type="protein sequence ID" value="KPO17167.1"/>
    <property type="molecule type" value="Genomic_DNA"/>
</dbReference>
<evidence type="ECO:0000313" key="4">
    <source>
        <dbReference type="EMBL" id="PZT65894.1"/>
    </source>
</evidence>